<proteinExistence type="predicted"/>
<name>A0A382DY45_9ZZZZ</name>
<protein>
    <submittedName>
        <fullName evidence="1">Uncharacterized protein</fullName>
    </submittedName>
</protein>
<sequence>MVIRTDIDRMEARGSGHQYRTVDLHAIFSSNNEIRIQ</sequence>
<dbReference type="EMBL" id="UINC01041483">
    <property type="protein sequence ID" value="SVB42814.1"/>
    <property type="molecule type" value="Genomic_DNA"/>
</dbReference>
<accession>A0A382DY45</accession>
<gene>
    <name evidence="1" type="ORF">METZ01_LOCUS195668</name>
</gene>
<organism evidence="1">
    <name type="scientific">marine metagenome</name>
    <dbReference type="NCBI Taxonomy" id="408172"/>
    <lineage>
        <taxon>unclassified sequences</taxon>
        <taxon>metagenomes</taxon>
        <taxon>ecological metagenomes</taxon>
    </lineage>
</organism>
<dbReference type="AlphaFoldDB" id="A0A382DY45"/>
<evidence type="ECO:0000313" key="1">
    <source>
        <dbReference type="EMBL" id="SVB42814.1"/>
    </source>
</evidence>
<reference evidence="1" key="1">
    <citation type="submission" date="2018-05" db="EMBL/GenBank/DDBJ databases">
        <authorList>
            <person name="Lanie J.A."/>
            <person name="Ng W.-L."/>
            <person name="Kazmierczak K.M."/>
            <person name="Andrzejewski T.M."/>
            <person name="Davidsen T.M."/>
            <person name="Wayne K.J."/>
            <person name="Tettelin H."/>
            <person name="Glass J.I."/>
            <person name="Rusch D."/>
            <person name="Podicherti R."/>
            <person name="Tsui H.-C.T."/>
            <person name="Winkler M.E."/>
        </authorList>
    </citation>
    <scope>NUCLEOTIDE SEQUENCE</scope>
</reference>